<accession>A0A5M6ICG6</accession>
<evidence type="ECO:0000313" key="2">
    <source>
        <dbReference type="Proteomes" id="UP000324065"/>
    </source>
</evidence>
<proteinExistence type="predicted"/>
<evidence type="ECO:0000313" key="1">
    <source>
        <dbReference type="EMBL" id="KAA5605318.1"/>
    </source>
</evidence>
<evidence type="ECO:0008006" key="3">
    <source>
        <dbReference type="Google" id="ProtNLM"/>
    </source>
</evidence>
<comment type="caution">
    <text evidence="1">The sequence shown here is derived from an EMBL/GenBank/DDBJ whole genome shotgun (WGS) entry which is preliminary data.</text>
</comment>
<dbReference type="Proteomes" id="UP000324065">
    <property type="component" value="Unassembled WGS sequence"/>
</dbReference>
<dbReference type="RefSeq" id="WP_150062698.1">
    <property type="nucleotide sequence ID" value="NZ_JACHII010000008.1"/>
</dbReference>
<keyword evidence="2" id="KW-1185">Reference proteome</keyword>
<dbReference type="EMBL" id="VWPJ01000010">
    <property type="protein sequence ID" value="KAA5605318.1"/>
    <property type="molecule type" value="Genomic_DNA"/>
</dbReference>
<dbReference type="AlphaFoldDB" id="A0A5M6ICG6"/>
<name>A0A5M6ICG6_9PROT</name>
<organism evidence="1 2">
    <name type="scientific">Roseospira marina</name>
    <dbReference type="NCBI Taxonomy" id="140057"/>
    <lineage>
        <taxon>Bacteria</taxon>
        <taxon>Pseudomonadati</taxon>
        <taxon>Pseudomonadota</taxon>
        <taxon>Alphaproteobacteria</taxon>
        <taxon>Rhodospirillales</taxon>
        <taxon>Rhodospirillaceae</taxon>
        <taxon>Roseospira</taxon>
    </lineage>
</organism>
<sequence>MITRYALFEGSVHPSREADFRTAVLETIVPCWTAFPGALDVRVTFTDARDEGAPIYPLILAISYPDTEVLERALASEARTHAIAATNAVMGEYFTGRIHHHVTQAHVYPL</sequence>
<reference evidence="1 2" key="1">
    <citation type="submission" date="2019-09" db="EMBL/GenBank/DDBJ databases">
        <title>Genome sequence of Roseospira marina, one of the more divergent members of the non-sulfur purple photosynthetic bacterial family, the Rhodospirillaceae.</title>
        <authorList>
            <person name="Meyer T."/>
            <person name="Kyndt J."/>
        </authorList>
    </citation>
    <scope>NUCLEOTIDE SEQUENCE [LARGE SCALE GENOMIC DNA]</scope>
    <source>
        <strain evidence="1 2">DSM 15113</strain>
    </source>
</reference>
<dbReference type="Gene3D" id="3.30.70.100">
    <property type="match status" value="1"/>
</dbReference>
<gene>
    <name evidence="1" type="ORF">F1188_12200</name>
</gene>
<protein>
    <recommendedName>
        <fullName evidence="3">Ethyl tert-butyl ether degradation EthD</fullName>
    </recommendedName>
</protein>
<dbReference type="OrthoDB" id="7107863at2"/>
<dbReference type="InterPro" id="IPR011008">
    <property type="entry name" value="Dimeric_a/b-barrel"/>
</dbReference>
<dbReference type="SUPFAM" id="SSF54909">
    <property type="entry name" value="Dimeric alpha+beta barrel"/>
    <property type="match status" value="1"/>
</dbReference>